<dbReference type="InterPro" id="IPR001466">
    <property type="entry name" value="Beta-lactam-related"/>
</dbReference>
<proteinExistence type="predicted"/>
<dbReference type="SUPFAM" id="SSF56601">
    <property type="entry name" value="beta-lactamase/transpeptidase-like"/>
    <property type="match status" value="1"/>
</dbReference>
<organism evidence="3 4">
    <name type="scientific">Leucobacter chromiireducens subsp. solipictus</name>
    <dbReference type="NCBI Taxonomy" id="398235"/>
    <lineage>
        <taxon>Bacteria</taxon>
        <taxon>Bacillati</taxon>
        <taxon>Actinomycetota</taxon>
        <taxon>Actinomycetes</taxon>
        <taxon>Micrococcales</taxon>
        <taxon>Microbacteriaceae</taxon>
        <taxon>Leucobacter</taxon>
    </lineage>
</organism>
<name>A0ABS1SEG2_9MICO</name>
<evidence type="ECO:0000256" key="1">
    <source>
        <dbReference type="SAM" id="MobiDB-lite"/>
    </source>
</evidence>
<reference evidence="3 4" key="1">
    <citation type="submission" date="2018-09" db="EMBL/GenBank/DDBJ databases">
        <title>Comparative genomics of Leucobacter spp.</title>
        <authorList>
            <person name="Reis A.C."/>
            <person name="Kolvenbach B.A."/>
            <person name="Corvini P.F.X."/>
            <person name="Nunes O.C."/>
        </authorList>
    </citation>
    <scope>NUCLEOTIDE SEQUENCE [LARGE SCALE GENOMIC DNA]</scope>
    <source>
        <strain evidence="3 4">TAN 31504</strain>
    </source>
</reference>
<dbReference type="InterPro" id="IPR012338">
    <property type="entry name" value="Beta-lactam/transpept-like"/>
</dbReference>
<keyword evidence="3" id="KW-0378">Hydrolase</keyword>
<sequence length="428" mass="45116">MGAAAAQRRIARPARRGSRDMHTRIITRQRCRIRRRAALAAVGLALGGVALSGCAGGAAGGSGDPAVDESAARPSMIQRPEAPAGALPEELQRALDAALDQTRARYGVPGAAAGVWIPDEGSWTTAVGVADAERDTAVTEDMSWPIRSITKSYTVTLLLQLADEGALSLDDTLDQYVDGVTHGDEITLLQLANMSSGIADYVTEAFMTRFAADPAHVYSLAELNAGVVGQPAQFAPGTEFVYTNANTNLLGAVIEQVTGQPYADVLQDRILDPLEQRDTHYITDVAKWTAPHPVGYQPDPDTGELAPQDQNPSILGAAGALFSTLDDGRVWAETLGSGALVTSETQALREIGHQIEKPPYDLYAVGMGETDGWLGHNGEGIGFTAATFHDPGSGASIVVYMNASNLPDHAHPADQAFRALAAVVRDRG</sequence>
<dbReference type="PANTHER" id="PTHR46825">
    <property type="entry name" value="D-ALANYL-D-ALANINE-CARBOXYPEPTIDASE/ENDOPEPTIDASE AMPH"/>
    <property type="match status" value="1"/>
</dbReference>
<evidence type="ECO:0000259" key="2">
    <source>
        <dbReference type="Pfam" id="PF00144"/>
    </source>
</evidence>
<dbReference type="PANTHER" id="PTHR46825:SF7">
    <property type="entry name" value="D-ALANYL-D-ALANINE CARBOXYPEPTIDASE"/>
    <property type="match status" value="1"/>
</dbReference>
<dbReference type="Proteomes" id="UP001645859">
    <property type="component" value="Unassembled WGS sequence"/>
</dbReference>
<feature type="domain" description="Beta-lactamase-related" evidence="2">
    <location>
        <begin position="95"/>
        <end position="417"/>
    </location>
</feature>
<gene>
    <name evidence="3" type="ORF">D3230_06420</name>
</gene>
<dbReference type="EMBL" id="QYAC01000003">
    <property type="protein sequence ID" value="MBL3678930.1"/>
    <property type="molecule type" value="Genomic_DNA"/>
</dbReference>
<evidence type="ECO:0000313" key="3">
    <source>
        <dbReference type="EMBL" id="MBL3678930.1"/>
    </source>
</evidence>
<dbReference type="InterPro" id="IPR050491">
    <property type="entry name" value="AmpC-like"/>
</dbReference>
<dbReference type="Pfam" id="PF00144">
    <property type="entry name" value="Beta-lactamase"/>
    <property type="match status" value="1"/>
</dbReference>
<feature type="region of interest" description="Disordered" evidence="1">
    <location>
        <begin position="1"/>
        <end position="21"/>
    </location>
</feature>
<dbReference type="GO" id="GO:0016787">
    <property type="term" value="F:hydrolase activity"/>
    <property type="evidence" value="ECO:0007669"/>
    <property type="project" value="UniProtKB-KW"/>
</dbReference>
<accession>A0ABS1SEG2</accession>
<dbReference type="Gene3D" id="3.40.710.10">
    <property type="entry name" value="DD-peptidase/beta-lactamase superfamily"/>
    <property type="match status" value="1"/>
</dbReference>
<protein>
    <submittedName>
        <fullName evidence="3">Class A beta-lactamase-related serine hydrolase</fullName>
    </submittedName>
</protein>
<evidence type="ECO:0000313" key="4">
    <source>
        <dbReference type="Proteomes" id="UP001645859"/>
    </source>
</evidence>
<keyword evidence="4" id="KW-1185">Reference proteome</keyword>
<comment type="caution">
    <text evidence="3">The sequence shown here is derived from an EMBL/GenBank/DDBJ whole genome shotgun (WGS) entry which is preliminary data.</text>
</comment>